<dbReference type="InterPro" id="IPR000073">
    <property type="entry name" value="AB_hydrolase_1"/>
</dbReference>
<dbReference type="GO" id="GO:0016020">
    <property type="term" value="C:membrane"/>
    <property type="evidence" value="ECO:0007669"/>
    <property type="project" value="TreeGrafter"/>
</dbReference>
<organism evidence="4 5">
    <name type="scientific">Calocera cornea HHB12733</name>
    <dbReference type="NCBI Taxonomy" id="1353952"/>
    <lineage>
        <taxon>Eukaryota</taxon>
        <taxon>Fungi</taxon>
        <taxon>Dikarya</taxon>
        <taxon>Basidiomycota</taxon>
        <taxon>Agaricomycotina</taxon>
        <taxon>Dacrymycetes</taxon>
        <taxon>Dacrymycetales</taxon>
        <taxon>Dacrymycetaceae</taxon>
        <taxon>Calocera</taxon>
    </lineage>
</organism>
<dbReference type="GO" id="GO:0006508">
    <property type="term" value="P:proteolysis"/>
    <property type="evidence" value="ECO:0007669"/>
    <property type="project" value="InterPro"/>
</dbReference>
<dbReference type="AlphaFoldDB" id="A0A165IVB3"/>
<dbReference type="Proteomes" id="UP000076842">
    <property type="component" value="Unassembled WGS sequence"/>
</dbReference>
<feature type="domain" description="AB hydrolase-1" evidence="3">
    <location>
        <begin position="41"/>
        <end position="292"/>
    </location>
</feature>
<name>A0A165IVB3_9BASI</name>
<sequence>MDQYKPTSKGNAPFRTWHTSYEVYGTLPSPTAPGPAPGPRPLILLHGGPGIPGRCLLPITGLAKSHGIPVVIYDQLGCGASTHLRDKGADFWTVRLFLDELENLLAALGIAEYDVLGHSWGAMLAAEHALTHPPGLRRLVLSDGLASMPLWEQNALRLLGTMPPDVQAVIRRCEAAQAYEDDEYKAATLAFFRQYVCRLWPLPVEFTCSLSLLEEDPTVYTIMAGHSEITIQGTLKHWDITPRLGEITAPTLVLNGRYDEASDPVVQPLVDGIPRAKWVQFAHSSHTPFLEERERYAEVVGGWLLE</sequence>
<dbReference type="PANTHER" id="PTHR43798:SF33">
    <property type="entry name" value="HYDROLASE, PUTATIVE (AFU_ORTHOLOGUE AFUA_2G14860)-RELATED"/>
    <property type="match status" value="1"/>
</dbReference>
<keyword evidence="4" id="KW-0645">Protease</keyword>
<dbReference type="InterPro" id="IPR050266">
    <property type="entry name" value="AB_hydrolase_sf"/>
</dbReference>
<comment type="similarity">
    <text evidence="1">Belongs to the peptidase S33 family.</text>
</comment>
<protein>
    <submittedName>
        <fullName evidence="4">Prolyl aminopeptidase</fullName>
    </submittedName>
</protein>
<dbReference type="Pfam" id="PF00561">
    <property type="entry name" value="Abhydrolase_1"/>
    <property type="match status" value="1"/>
</dbReference>
<dbReference type="InterPro" id="IPR002410">
    <property type="entry name" value="Peptidase_S33"/>
</dbReference>
<dbReference type="PRINTS" id="PR00793">
    <property type="entry name" value="PROAMNOPTASE"/>
</dbReference>
<dbReference type="InterPro" id="IPR029058">
    <property type="entry name" value="AB_hydrolase_fold"/>
</dbReference>
<dbReference type="InParanoid" id="A0A165IVB3"/>
<keyword evidence="5" id="KW-1185">Reference proteome</keyword>
<proteinExistence type="inferred from homology"/>
<dbReference type="EMBL" id="KV423926">
    <property type="protein sequence ID" value="KZT61026.1"/>
    <property type="molecule type" value="Genomic_DNA"/>
</dbReference>
<dbReference type="STRING" id="1353952.A0A165IVB3"/>
<dbReference type="InterPro" id="IPR005945">
    <property type="entry name" value="Pro_imino_pep"/>
</dbReference>
<evidence type="ECO:0000313" key="5">
    <source>
        <dbReference type="Proteomes" id="UP000076842"/>
    </source>
</evidence>
<evidence type="ECO:0000313" key="4">
    <source>
        <dbReference type="EMBL" id="KZT61026.1"/>
    </source>
</evidence>
<keyword evidence="2" id="KW-0378">Hydrolase</keyword>
<dbReference type="PIRSF" id="PIRSF005539">
    <property type="entry name" value="Pept_S33_TRI_F1"/>
    <property type="match status" value="1"/>
</dbReference>
<accession>A0A165IVB3</accession>
<dbReference type="GO" id="GO:0004177">
    <property type="term" value="F:aminopeptidase activity"/>
    <property type="evidence" value="ECO:0007669"/>
    <property type="project" value="UniProtKB-KW"/>
</dbReference>
<dbReference type="Gene3D" id="3.40.50.1820">
    <property type="entry name" value="alpha/beta hydrolase"/>
    <property type="match status" value="1"/>
</dbReference>
<dbReference type="NCBIfam" id="TIGR01250">
    <property type="entry name" value="pro_imino_pep_2"/>
    <property type="match status" value="1"/>
</dbReference>
<evidence type="ECO:0000259" key="3">
    <source>
        <dbReference type="Pfam" id="PF00561"/>
    </source>
</evidence>
<evidence type="ECO:0000256" key="1">
    <source>
        <dbReference type="ARBA" id="ARBA00010088"/>
    </source>
</evidence>
<gene>
    <name evidence="4" type="ORF">CALCODRAFT_428308</name>
</gene>
<keyword evidence="4" id="KW-0031">Aminopeptidase</keyword>
<reference evidence="4 5" key="1">
    <citation type="journal article" date="2016" name="Mol. Biol. Evol.">
        <title>Comparative Genomics of Early-Diverging Mushroom-Forming Fungi Provides Insights into the Origins of Lignocellulose Decay Capabilities.</title>
        <authorList>
            <person name="Nagy L.G."/>
            <person name="Riley R."/>
            <person name="Tritt A."/>
            <person name="Adam C."/>
            <person name="Daum C."/>
            <person name="Floudas D."/>
            <person name="Sun H."/>
            <person name="Yadav J.S."/>
            <person name="Pangilinan J."/>
            <person name="Larsson K.H."/>
            <person name="Matsuura K."/>
            <person name="Barry K."/>
            <person name="Labutti K."/>
            <person name="Kuo R."/>
            <person name="Ohm R.A."/>
            <person name="Bhattacharya S.S."/>
            <person name="Shirouzu T."/>
            <person name="Yoshinaga Y."/>
            <person name="Martin F.M."/>
            <person name="Grigoriev I.V."/>
            <person name="Hibbett D.S."/>
        </authorList>
    </citation>
    <scope>NUCLEOTIDE SEQUENCE [LARGE SCALE GENOMIC DNA]</scope>
    <source>
        <strain evidence="4 5">HHB12733</strain>
    </source>
</reference>
<evidence type="ECO:0000256" key="2">
    <source>
        <dbReference type="ARBA" id="ARBA00022801"/>
    </source>
</evidence>
<dbReference type="OrthoDB" id="190201at2759"/>
<dbReference type="SUPFAM" id="SSF53474">
    <property type="entry name" value="alpha/beta-Hydrolases"/>
    <property type="match status" value="1"/>
</dbReference>
<dbReference type="PANTHER" id="PTHR43798">
    <property type="entry name" value="MONOACYLGLYCEROL LIPASE"/>
    <property type="match status" value="1"/>
</dbReference>